<dbReference type="GO" id="GO:0003954">
    <property type="term" value="F:NADH dehydrogenase activity"/>
    <property type="evidence" value="ECO:0007669"/>
    <property type="project" value="TreeGrafter"/>
</dbReference>
<evidence type="ECO:0000259" key="6">
    <source>
        <dbReference type="Pfam" id="PF00361"/>
    </source>
</evidence>
<feature type="domain" description="NADH-Ubiquinone oxidoreductase (complex I) chain 5 N-terminal" evidence="7">
    <location>
        <begin position="76"/>
        <end position="125"/>
    </location>
</feature>
<evidence type="ECO:0000259" key="7">
    <source>
        <dbReference type="Pfam" id="PF00662"/>
    </source>
</evidence>
<dbReference type="InterPro" id="IPR003945">
    <property type="entry name" value="NU5C-like"/>
</dbReference>
<dbReference type="PANTHER" id="PTHR42829">
    <property type="entry name" value="NADH-UBIQUINONE OXIDOREDUCTASE CHAIN 5"/>
    <property type="match status" value="1"/>
</dbReference>
<feature type="transmembrane region" description="Helical" evidence="5">
    <location>
        <begin position="93"/>
        <end position="113"/>
    </location>
</feature>
<feature type="non-terminal residue" evidence="8">
    <location>
        <position position="673"/>
    </location>
</feature>
<feature type="transmembrane region" description="Helical" evidence="5">
    <location>
        <begin position="267"/>
        <end position="285"/>
    </location>
</feature>
<dbReference type="InterPro" id="IPR001516">
    <property type="entry name" value="Proton_antipo_N"/>
</dbReference>
<reference evidence="8 9" key="1">
    <citation type="submission" date="2018-06" db="EMBL/GenBank/DDBJ databases">
        <title>Extensive metabolic versatility and redundancy in microbially diverse, dynamic hydrothermal sediments.</title>
        <authorList>
            <person name="Dombrowski N."/>
            <person name="Teske A."/>
            <person name="Baker B.J."/>
        </authorList>
    </citation>
    <scope>NUCLEOTIDE SEQUENCE [LARGE SCALE GENOMIC DNA]</scope>
    <source>
        <strain evidence="8">B30_G17</strain>
    </source>
</reference>
<dbReference type="Pfam" id="PF00361">
    <property type="entry name" value="Proton_antipo_M"/>
    <property type="match status" value="2"/>
</dbReference>
<feature type="transmembrane region" description="Helical" evidence="5">
    <location>
        <begin position="148"/>
        <end position="167"/>
    </location>
</feature>
<feature type="domain" description="NADH:quinone oxidoreductase/Mrp antiporter transmembrane" evidence="6">
    <location>
        <begin position="142"/>
        <end position="294"/>
    </location>
</feature>
<feature type="transmembrane region" description="Helical" evidence="5">
    <location>
        <begin position="125"/>
        <end position="142"/>
    </location>
</feature>
<dbReference type="GO" id="GO:0008137">
    <property type="term" value="F:NADH dehydrogenase (ubiquinone) activity"/>
    <property type="evidence" value="ECO:0007669"/>
    <property type="project" value="InterPro"/>
</dbReference>
<feature type="transmembrane region" description="Helical" evidence="5">
    <location>
        <begin position="196"/>
        <end position="215"/>
    </location>
</feature>
<feature type="transmembrane region" description="Helical" evidence="5">
    <location>
        <begin position="318"/>
        <end position="339"/>
    </location>
</feature>
<keyword evidence="4 5" id="KW-0472">Membrane</keyword>
<dbReference type="Proteomes" id="UP000281962">
    <property type="component" value="Unassembled WGS sequence"/>
</dbReference>
<dbReference type="GO" id="GO:0016020">
    <property type="term" value="C:membrane"/>
    <property type="evidence" value="ECO:0007669"/>
    <property type="project" value="UniProtKB-SubCell"/>
</dbReference>
<dbReference type="InterPro" id="IPR001750">
    <property type="entry name" value="ND/Mrp_TM"/>
</dbReference>
<evidence type="ECO:0000256" key="3">
    <source>
        <dbReference type="ARBA" id="ARBA00022989"/>
    </source>
</evidence>
<feature type="transmembrane region" description="Helical" evidence="5">
    <location>
        <begin position="346"/>
        <end position="368"/>
    </location>
</feature>
<feature type="transmembrane region" description="Helical" evidence="5">
    <location>
        <begin position="6"/>
        <end position="26"/>
    </location>
</feature>
<proteinExistence type="predicted"/>
<dbReference type="Gene3D" id="1.20.5.2700">
    <property type="match status" value="1"/>
</dbReference>
<evidence type="ECO:0000256" key="2">
    <source>
        <dbReference type="ARBA" id="ARBA00022692"/>
    </source>
</evidence>
<evidence type="ECO:0000256" key="4">
    <source>
        <dbReference type="ARBA" id="ARBA00023136"/>
    </source>
</evidence>
<name>A0A497ESM3_9CREN</name>
<feature type="transmembrane region" description="Helical" evidence="5">
    <location>
        <begin position="380"/>
        <end position="401"/>
    </location>
</feature>
<dbReference type="Pfam" id="PF00662">
    <property type="entry name" value="Proton_antipo_N"/>
    <property type="match status" value="1"/>
</dbReference>
<feature type="transmembrane region" description="Helical" evidence="5">
    <location>
        <begin position="571"/>
        <end position="588"/>
    </location>
</feature>
<feature type="transmembrane region" description="Helical" evidence="5">
    <location>
        <begin position="227"/>
        <end position="246"/>
    </location>
</feature>
<dbReference type="AlphaFoldDB" id="A0A497ESM3"/>
<protein>
    <submittedName>
        <fullName evidence="8">NADH-quinone oxidoreductase subunit L</fullName>
    </submittedName>
</protein>
<dbReference type="GO" id="GO:0015990">
    <property type="term" value="P:electron transport coupled proton transport"/>
    <property type="evidence" value="ECO:0007669"/>
    <property type="project" value="TreeGrafter"/>
</dbReference>
<dbReference type="GO" id="GO:0042773">
    <property type="term" value="P:ATP synthesis coupled electron transport"/>
    <property type="evidence" value="ECO:0007669"/>
    <property type="project" value="InterPro"/>
</dbReference>
<dbReference type="EMBL" id="QMQY01000095">
    <property type="protein sequence ID" value="RLE49588.1"/>
    <property type="molecule type" value="Genomic_DNA"/>
</dbReference>
<feature type="transmembrane region" description="Helical" evidence="5">
    <location>
        <begin position="421"/>
        <end position="439"/>
    </location>
</feature>
<dbReference type="PANTHER" id="PTHR42829:SF2">
    <property type="entry name" value="NADH-UBIQUINONE OXIDOREDUCTASE CHAIN 5"/>
    <property type="match status" value="1"/>
</dbReference>
<comment type="subcellular location">
    <subcellularLocation>
        <location evidence="1">Membrane</location>
        <topology evidence="1">Multi-pass membrane protein</topology>
    </subcellularLocation>
</comment>
<evidence type="ECO:0000256" key="1">
    <source>
        <dbReference type="ARBA" id="ARBA00004141"/>
    </source>
</evidence>
<comment type="caution">
    <text evidence="8">The sequence shown here is derived from an EMBL/GenBank/DDBJ whole genome shotgun (WGS) entry which is preliminary data.</text>
</comment>
<keyword evidence="2 5" id="KW-0812">Transmembrane</keyword>
<evidence type="ECO:0000256" key="5">
    <source>
        <dbReference type="SAM" id="Phobius"/>
    </source>
</evidence>
<feature type="transmembrane region" description="Helical" evidence="5">
    <location>
        <begin position="506"/>
        <end position="529"/>
    </location>
</feature>
<dbReference type="PRINTS" id="PR01434">
    <property type="entry name" value="NADHDHGNASE5"/>
</dbReference>
<feature type="domain" description="NADH:quinone oxidoreductase/Mrp antiporter transmembrane" evidence="6">
    <location>
        <begin position="306"/>
        <end position="471"/>
    </location>
</feature>
<feature type="transmembrane region" description="Helical" evidence="5">
    <location>
        <begin position="33"/>
        <end position="54"/>
    </location>
</feature>
<evidence type="ECO:0000313" key="9">
    <source>
        <dbReference type="Proteomes" id="UP000281962"/>
    </source>
</evidence>
<keyword evidence="3 5" id="KW-1133">Transmembrane helix</keyword>
<evidence type="ECO:0000313" key="8">
    <source>
        <dbReference type="EMBL" id="RLE49588.1"/>
    </source>
</evidence>
<accession>A0A497ESM3</accession>
<gene>
    <name evidence="8" type="ORF">DRJ21_02295</name>
</gene>
<feature type="transmembrane region" description="Helical" evidence="5">
    <location>
        <begin position="459"/>
        <end position="485"/>
    </location>
</feature>
<sequence>MYPYAAWLCWVVPIIGAVLTPIVAKLSEKARDYFAVFISFIAAIMATLLIPYGLSGEFEIPGVGRVPLPADWRIDWIKIYGVKIDAGVLVDPLSIFMANVVAWISFLIMVYSLGYMHGEEGLTRYWFFMNFFIGNMLLLVMSDNILQLLFGWEGVGLCSYALIGFWYHDERKRWVGNIPPSHAGMKAFIMTRAGDVALMISAFIIFTQAGTFNFLELQHHYEWIVELAKLGLVVPVAIMFFGGPVGKSAQFPLHEWLPEAMAGPTSVSALIHAATMVKAGVYLTARVFPIFTESFRLASEHLADTMTRSLILSAQNQFFNVVAWIGAFTAFLAATQAMVARELKKVLAYSTVSQIGYMMLALGVGGLAGEYAAEGYVAGLFHLMSHAIFKALLFMAAGAVLHACETTDMFNMGGIRREMPITFWCMVIGALSLSGIPPLSGFWSKEAIFTACLISGQYALLALAAITAAITFFYSLRLIGVTFLGEKSHHLKELEEEGHHIHEAPAVMWVSYGILAAATIGIGVIGPIFEHGLHSFLELSLHPHHMQALLASAISFEAEAVDISIKMTTSMITALMLLLGGIPGYYLYIARRVDPKAIVDKYGLKPLYNFLWNRWYINPTYYKVLVYGVIDFSRALFKHFEVKVVDGFNYALAKATVAFSNGFRRIQTGILPY</sequence>
<organism evidence="8 9">
    <name type="scientific">Thermoproteota archaeon</name>
    <dbReference type="NCBI Taxonomy" id="2056631"/>
    <lineage>
        <taxon>Archaea</taxon>
        <taxon>Thermoproteota</taxon>
    </lineage>
</organism>